<feature type="non-terminal residue" evidence="1">
    <location>
        <position position="1"/>
    </location>
</feature>
<evidence type="ECO:0000313" key="2">
    <source>
        <dbReference type="Proteomes" id="UP000287033"/>
    </source>
</evidence>
<dbReference type="EMBL" id="BEZZ01197931">
    <property type="protein sequence ID" value="GCC46610.1"/>
    <property type="molecule type" value="Genomic_DNA"/>
</dbReference>
<organism evidence="1 2">
    <name type="scientific">Chiloscyllium punctatum</name>
    <name type="common">Brownbanded bambooshark</name>
    <name type="synonym">Hemiscyllium punctatum</name>
    <dbReference type="NCBI Taxonomy" id="137246"/>
    <lineage>
        <taxon>Eukaryota</taxon>
        <taxon>Metazoa</taxon>
        <taxon>Chordata</taxon>
        <taxon>Craniata</taxon>
        <taxon>Vertebrata</taxon>
        <taxon>Chondrichthyes</taxon>
        <taxon>Elasmobranchii</taxon>
        <taxon>Galeomorphii</taxon>
        <taxon>Galeoidea</taxon>
        <taxon>Orectolobiformes</taxon>
        <taxon>Hemiscylliidae</taxon>
        <taxon>Chiloscyllium</taxon>
    </lineage>
</organism>
<dbReference type="OrthoDB" id="10522147at2759"/>
<protein>
    <submittedName>
        <fullName evidence="1">Uncharacterized protein</fullName>
    </submittedName>
</protein>
<comment type="caution">
    <text evidence="1">The sequence shown here is derived from an EMBL/GenBank/DDBJ whole genome shotgun (WGS) entry which is preliminary data.</text>
</comment>
<evidence type="ECO:0000313" key="1">
    <source>
        <dbReference type="EMBL" id="GCC46610.1"/>
    </source>
</evidence>
<sequence>VGGFRSQTPQEDIMSAQHIYVSAPLGSIVRYSDGTPRPPARFKRKLAAWENNNSGGRLVKKTPSRDMPSCFLLAGITLHQGDFGSAGVVVLRVYKTFSVNCALKFIVTEPPKPGSVRVLDREGEAAELLYLAADCTAAEAWLAAHRYPGAVLEDVTTDEVAAAAIDGRAA</sequence>
<reference evidence="1 2" key="1">
    <citation type="journal article" date="2018" name="Nat. Ecol. Evol.">
        <title>Shark genomes provide insights into elasmobranch evolution and the origin of vertebrates.</title>
        <authorList>
            <person name="Hara Y"/>
            <person name="Yamaguchi K"/>
            <person name="Onimaru K"/>
            <person name="Kadota M"/>
            <person name="Koyanagi M"/>
            <person name="Keeley SD"/>
            <person name="Tatsumi K"/>
            <person name="Tanaka K"/>
            <person name="Motone F"/>
            <person name="Kageyama Y"/>
            <person name="Nozu R"/>
            <person name="Adachi N"/>
            <person name="Nishimura O"/>
            <person name="Nakagawa R"/>
            <person name="Tanegashima C"/>
            <person name="Kiyatake I"/>
            <person name="Matsumoto R"/>
            <person name="Murakumo K"/>
            <person name="Nishida K"/>
            <person name="Terakita A"/>
            <person name="Kuratani S"/>
            <person name="Sato K"/>
            <person name="Hyodo S Kuraku.S."/>
        </authorList>
    </citation>
    <scope>NUCLEOTIDE SEQUENCE [LARGE SCALE GENOMIC DNA]</scope>
</reference>
<dbReference type="InterPro" id="IPR017042">
    <property type="entry name" value="UCP036055"/>
</dbReference>
<accession>A0A401TVG2</accession>
<proteinExistence type="predicted"/>
<keyword evidence="2" id="KW-1185">Reference proteome</keyword>
<gene>
    <name evidence="1" type="ORF">chiPu_0030973</name>
</gene>
<dbReference type="PIRSF" id="PIRSF036055">
    <property type="entry name" value="UCP036055"/>
    <property type="match status" value="1"/>
</dbReference>
<dbReference type="Proteomes" id="UP000287033">
    <property type="component" value="Unassembled WGS sequence"/>
</dbReference>
<name>A0A401TVG2_CHIPU</name>
<dbReference type="AlphaFoldDB" id="A0A401TVG2"/>